<dbReference type="EMBL" id="AMEM01000005">
    <property type="protein sequence ID" value="EKX92369.1"/>
    <property type="molecule type" value="Genomic_DNA"/>
</dbReference>
<evidence type="ECO:0000313" key="2">
    <source>
        <dbReference type="EMBL" id="EKX92369.1"/>
    </source>
</evidence>
<feature type="domain" description="DUF6891" evidence="1">
    <location>
        <begin position="41"/>
        <end position="214"/>
    </location>
</feature>
<reference evidence="2 3" key="1">
    <citation type="submission" date="2012-05" db="EMBL/GenBank/DDBJ databases">
        <authorList>
            <person name="Weinstock G."/>
            <person name="Sodergren E."/>
            <person name="Lobos E.A."/>
            <person name="Fulton L."/>
            <person name="Fulton R."/>
            <person name="Courtney L."/>
            <person name="Fronick C."/>
            <person name="O'Laughlin M."/>
            <person name="Godfrey J."/>
            <person name="Wilson R.M."/>
            <person name="Miner T."/>
            <person name="Farmer C."/>
            <person name="Delehaunty K."/>
            <person name="Cordes M."/>
            <person name="Minx P."/>
            <person name="Tomlinson C."/>
            <person name="Chen J."/>
            <person name="Wollam A."/>
            <person name="Pepin K.H."/>
            <person name="Bhonagiri V."/>
            <person name="Zhang X."/>
            <person name="Suruliraj S."/>
            <person name="Warren W."/>
            <person name="Mitreva M."/>
            <person name="Mardis E.R."/>
            <person name="Wilson R.K."/>
        </authorList>
    </citation>
    <scope>NUCLEOTIDE SEQUENCE [LARGE SCALE GENOMIC DNA]</scope>
    <source>
        <strain evidence="2 3">F0235</strain>
    </source>
</reference>
<accession>L1MN44</accession>
<name>L1MN44_9CORY</name>
<dbReference type="Proteomes" id="UP000010445">
    <property type="component" value="Unassembled WGS sequence"/>
</dbReference>
<evidence type="ECO:0000313" key="3">
    <source>
        <dbReference type="Proteomes" id="UP000010445"/>
    </source>
</evidence>
<dbReference type="InterPro" id="IPR054186">
    <property type="entry name" value="DUF6891"/>
</dbReference>
<organism evidence="2 3">
    <name type="scientific">Corynebacterium durum F0235</name>
    <dbReference type="NCBI Taxonomy" id="1035195"/>
    <lineage>
        <taxon>Bacteria</taxon>
        <taxon>Bacillati</taxon>
        <taxon>Actinomycetota</taxon>
        <taxon>Actinomycetes</taxon>
        <taxon>Mycobacteriales</taxon>
        <taxon>Corynebacteriaceae</taxon>
        <taxon>Corynebacterium</taxon>
    </lineage>
</organism>
<gene>
    <name evidence="2" type="ORF">HMPREF9997_00033</name>
</gene>
<dbReference type="AlphaFoldDB" id="L1MN44"/>
<proteinExistence type="predicted"/>
<evidence type="ECO:0000259" key="1">
    <source>
        <dbReference type="Pfam" id="PF21831"/>
    </source>
</evidence>
<comment type="caution">
    <text evidence="2">The sequence shown here is derived from an EMBL/GenBank/DDBJ whole genome shotgun (WGS) entry which is preliminary data.</text>
</comment>
<dbReference type="HOGENOM" id="CLU_1243594_0_0_11"/>
<sequence length="222" mass="24452">MCDMTTYVAIPEDLILPADLLPDDFDDDVIGVCWVAVVIGDSVEDIAEIIAEEYDEISNEQAKNIAEYLITARRAQQEQFGDVTTNLDAAFAELEQHGIIARAYCGWTVGEGQAEILDEAADIPRANGEPWIGHVFITGQQIEAYIEFEGDAALDMAYGAILTDEEDALPDREADELYETKTLAMMTDLVLPTLVKHGIETQWSGSIADLVTLTNAVYYQPI</sequence>
<dbReference type="STRING" id="1035195.HMPREF9997_00033"/>
<dbReference type="Pfam" id="PF21831">
    <property type="entry name" value="DUF6891"/>
    <property type="match status" value="1"/>
</dbReference>
<dbReference type="eggNOG" id="ENOG5031PMK">
    <property type="taxonomic scope" value="Bacteria"/>
</dbReference>
<protein>
    <recommendedName>
        <fullName evidence="1">DUF6891 domain-containing protein</fullName>
    </recommendedName>
</protein>
<keyword evidence="3" id="KW-1185">Reference proteome</keyword>
<dbReference type="PATRIC" id="fig|1035195.3.peg.29"/>